<gene>
    <name evidence="3" type="ORF">LAME_0H14554G</name>
</gene>
<dbReference type="AlphaFoldDB" id="A0A1G4KHB7"/>
<sequence length="1147" mass="126888">MIKFRAFTKKLSGSFDGSNSTQKRSVSDYDRKPANVKSNRSLLRRRAVSSTREIDTKLPPLPKQEYVLSGQKTGAQHTGAEHTFSQGSKISSNGKYYIYDSTSFEASSKSNDDSVDPSFHILQIADGINPVSAREVLSALIKHFKETLIQHNAGEIEKDTSSIKAAMEIFKPNLSHYVPHEIKETEAILESLFPRAGCSLAGDALDSAIKTKISSSKSKLILSLRILWSRLPRGIVPWESYLKFCTVESKQNFSKMCFRNFMPQILPDSDYTRCAFEFIDLLLAIISKVDLVVDKVAQMDLIFTAAQVVFVKTPELLNYINRKSDHDDDCITLAKLYRARGEALYRLFVSFLNSLAEEGEIKDFYLIDNFRINEYPPKPYKPLTQRALTLTIPQLWDPEINSFNELIRVSAKAQTRMYSSHHAFSKLENSFLDKYEDNPYKVVSTLFSRSSKRYLDKFDPSFDAEFFKTLVKKNAGNSTLGPGDQLPVATWINSCKESGFNDFLSVLDDNNHGEGTLALGYSFPKVNNEDSERLPPLRVSKVDISESFISSWKYETFLGKVHNTLVIKLTKRVGDCEWLIIAMDDRTDKEGYTAPFKPREPSNASGKSSVGSVGRKSHAASTSDPIAKPRPPPPILLGEPSSSPLISSANGRFADQPSSGFSSRPSSGFSTSFAKAHMKTSSTHSRKVSACESPLQHSSPMFSAKEVFTPTTPKSKLSPRGEQCPNVPSTIDEGKTDAKDREVSSLSSSHPSLPGKVNEADVSSTGRTALENLADTFKNDKKNESSKSSIVSGVEGKLSASEVEQLENDSQLSEQIPISDEEESTEVVSTGDNASSTPLPALLDFHKLEDTISTPFNRDAIAHDSPIGAQNSFAGSPESVTIIPHTTNTTINSTETTQVDVIEDHSDKGTKSDAFPESSSKSLSGGLQSKMLQHDEGTDNLLNDLLENYNTLSAEPINQENGPTVFERVKVYYEQEGYGKSAAQTEIMPQEIVQQQEPSQGEISGTTTPATQFSKIGSMSSRNGTWFSCNVTPPNKPSKIRNFKNLKLGSIKRAQPQVGKFDEIENNNHIDEHDADERDTDSDQGDGLLYESVSENSEIPDQDGVWLEASSKPSSPVELISPSHITFRNVMMRTKRSLRNLKANQQQ</sequence>
<evidence type="ECO:0000256" key="1">
    <source>
        <dbReference type="SAM" id="MobiDB-lite"/>
    </source>
</evidence>
<dbReference type="Pfam" id="PF08101">
    <property type="entry name" value="Msb1-Mug8_dom"/>
    <property type="match status" value="1"/>
</dbReference>
<dbReference type="InterPro" id="IPR012965">
    <property type="entry name" value="Msb1/Mug8_dom"/>
</dbReference>
<feature type="region of interest" description="Disordered" evidence="1">
    <location>
        <begin position="905"/>
        <end position="926"/>
    </location>
</feature>
<feature type="compositionally biased region" description="Low complexity" evidence="1">
    <location>
        <begin position="605"/>
        <end position="614"/>
    </location>
</feature>
<feature type="compositionally biased region" description="Low complexity" evidence="1">
    <location>
        <begin position="636"/>
        <end position="648"/>
    </location>
</feature>
<dbReference type="Proteomes" id="UP000191144">
    <property type="component" value="Chromosome H"/>
</dbReference>
<feature type="compositionally biased region" description="Low complexity" evidence="1">
    <location>
        <begin position="744"/>
        <end position="754"/>
    </location>
</feature>
<feature type="compositionally biased region" description="Basic and acidic residues" evidence="1">
    <location>
        <begin position="732"/>
        <end position="743"/>
    </location>
</feature>
<reference evidence="4" key="1">
    <citation type="submission" date="2016-03" db="EMBL/GenBank/DDBJ databases">
        <authorList>
            <person name="Devillers Hugo."/>
        </authorList>
    </citation>
    <scope>NUCLEOTIDE SEQUENCE [LARGE SCALE GENOMIC DNA]</scope>
</reference>
<name>A0A1G4KHB7_9SACH</name>
<evidence type="ECO:0000313" key="4">
    <source>
        <dbReference type="Proteomes" id="UP000191144"/>
    </source>
</evidence>
<proteinExistence type="predicted"/>
<feature type="compositionally biased region" description="Polar residues" evidence="1">
    <location>
        <begin position="15"/>
        <end position="24"/>
    </location>
</feature>
<feature type="region of interest" description="Disordered" evidence="1">
    <location>
        <begin position="592"/>
        <end position="838"/>
    </location>
</feature>
<keyword evidence="4" id="KW-1185">Reference proteome</keyword>
<feature type="compositionally biased region" description="Low complexity" evidence="1">
    <location>
        <begin position="657"/>
        <end position="673"/>
    </location>
</feature>
<feature type="compositionally biased region" description="Basic and acidic residues" evidence="1">
    <location>
        <begin position="1065"/>
        <end position="1076"/>
    </location>
</feature>
<accession>A0A1G4KHB7</accession>
<evidence type="ECO:0000259" key="2">
    <source>
        <dbReference type="Pfam" id="PF08101"/>
    </source>
</evidence>
<organism evidence="3 4">
    <name type="scientific">Lachancea meyersii CBS 8951</name>
    <dbReference type="NCBI Taxonomy" id="1266667"/>
    <lineage>
        <taxon>Eukaryota</taxon>
        <taxon>Fungi</taxon>
        <taxon>Dikarya</taxon>
        <taxon>Ascomycota</taxon>
        <taxon>Saccharomycotina</taxon>
        <taxon>Saccharomycetes</taxon>
        <taxon>Saccharomycetales</taxon>
        <taxon>Saccharomycetaceae</taxon>
        <taxon>Lachancea</taxon>
    </lineage>
</organism>
<evidence type="ECO:0000313" key="3">
    <source>
        <dbReference type="EMBL" id="SCV03951.1"/>
    </source>
</evidence>
<feature type="region of interest" description="Disordered" evidence="1">
    <location>
        <begin position="13"/>
        <end position="34"/>
    </location>
</feature>
<feature type="region of interest" description="Disordered" evidence="1">
    <location>
        <begin position="1065"/>
        <end position="1119"/>
    </location>
</feature>
<feature type="domain" description="Meiotically up-regulated protein Msb1/Mug8" evidence="2">
    <location>
        <begin position="163"/>
        <end position="581"/>
    </location>
</feature>
<dbReference type="EMBL" id="LT598480">
    <property type="protein sequence ID" value="SCV03951.1"/>
    <property type="molecule type" value="Genomic_DNA"/>
</dbReference>
<dbReference type="OrthoDB" id="3362494at2759"/>
<protein>
    <submittedName>
        <fullName evidence="3">LAME_0H14554g1_1</fullName>
    </submittedName>
</protein>